<comment type="caution">
    <text evidence="1">The sequence shown here is derived from an EMBL/GenBank/DDBJ whole genome shotgun (WGS) entry which is preliminary data.</text>
</comment>
<protein>
    <submittedName>
        <fullName evidence="1">Uncharacterized protein</fullName>
    </submittedName>
</protein>
<keyword evidence="2" id="KW-1185">Reference proteome</keyword>
<reference evidence="1" key="1">
    <citation type="submission" date="2024-11" db="EMBL/GenBank/DDBJ databases">
        <authorList>
            <person name="Lucas J.A."/>
        </authorList>
    </citation>
    <scope>NUCLEOTIDE SEQUENCE</scope>
    <source>
        <strain evidence="1">Z 8.8</strain>
    </source>
</reference>
<proteinExistence type="predicted"/>
<organism evidence="1 2">
    <name type="scientific">Pseudomonas neuropathica</name>
    <dbReference type="NCBI Taxonomy" id="2730425"/>
    <lineage>
        <taxon>Bacteria</taxon>
        <taxon>Pseudomonadati</taxon>
        <taxon>Pseudomonadota</taxon>
        <taxon>Gammaproteobacteria</taxon>
        <taxon>Pseudomonadales</taxon>
        <taxon>Pseudomonadaceae</taxon>
        <taxon>Pseudomonas</taxon>
    </lineage>
</organism>
<sequence length="127" mass="13619">MTTAELVVGSSCGIVLISMFVWLAVALYLGYTKTDVLLNSFKNSSSAITISTRIYKGPWGKLQLVGSACSVVTFPSFFVKHGIAGAGDIESFPVSLRRKLIVLMWSAVGLFTSLALLVALWKSGVLK</sequence>
<evidence type="ECO:0000313" key="2">
    <source>
        <dbReference type="Proteomes" id="UP001622950"/>
    </source>
</evidence>
<dbReference type="Proteomes" id="UP001622950">
    <property type="component" value="Unassembled WGS sequence"/>
</dbReference>
<name>A0ACC7MUF2_9PSED</name>
<accession>A0ACC7MUF2</accession>
<gene>
    <name evidence="1" type="ORF">ACJEBM_11090</name>
</gene>
<dbReference type="EMBL" id="JBJHQE010000015">
    <property type="protein sequence ID" value="MFK9081217.1"/>
    <property type="molecule type" value="Genomic_DNA"/>
</dbReference>
<evidence type="ECO:0000313" key="1">
    <source>
        <dbReference type="EMBL" id="MFK9081217.1"/>
    </source>
</evidence>